<dbReference type="EMBL" id="SOAU01000001">
    <property type="protein sequence ID" value="TDT16404.1"/>
    <property type="molecule type" value="Genomic_DNA"/>
</dbReference>
<sequence length="60" mass="6469">MDDIDDRGHSVLTPEGQLQSNRAFLRGLGSRYGDSRVRRIVGWCALAGVAVCIVAAVLAR</sequence>
<name>A0A4R7I034_9ACTN</name>
<keyword evidence="1" id="KW-0472">Membrane</keyword>
<dbReference type="RefSeq" id="WP_133868790.1">
    <property type="nucleotide sequence ID" value="NZ_SOAU01000001.1"/>
</dbReference>
<proteinExistence type="predicted"/>
<gene>
    <name evidence="2" type="ORF">BDK89_1994</name>
</gene>
<reference evidence="2 3" key="1">
    <citation type="submission" date="2019-03" db="EMBL/GenBank/DDBJ databases">
        <title>Sequencing the genomes of 1000 actinobacteria strains.</title>
        <authorList>
            <person name="Klenk H.-P."/>
        </authorList>
    </citation>
    <scope>NUCLEOTIDE SEQUENCE [LARGE SCALE GENOMIC DNA]</scope>
    <source>
        <strain evidence="2 3">DSM 18936</strain>
    </source>
</reference>
<protein>
    <submittedName>
        <fullName evidence="2">Uncharacterized protein</fullName>
    </submittedName>
</protein>
<keyword evidence="1" id="KW-0812">Transmembrane</keyword>
<evidence type="ECO:0000313" key="2">
    <source>
        <dbReference type="EMBL" id="TDT16404.1"/>
    </source>
</evidence>
<accession>A0A4R7I034</accession>
<dbReference type="Proteomes" id="UP000294558">
    <property type="component" value="Unassembled WGS sequence"/>
</dbReference>
<evidence type="ECO:0000313" key="3">
    <source>
        <dbReference type="Proteomes" id="UP000294558"/>
    </source>
</evidence>
<comment type="caution">
    <text evidence="2">The sequence shown here is derived from an EMBL/GenBank/DDBJ whole genome shotgun (WGS) entry which is preliminary data.</text>
</comment>
<organism evidence="2 3">
    <name type="scientific">Ilumatobacter fluminis</name>
    <dbReference type="NCBI Taxonomy" id="467091"/>
    <lineage>
        <taxon>Bacteria</taxon>
        <taxon>Bacillati</taxon>
        <taxon>Actinomycetota</taxon>
        <taxon>Acidimicrobiia</taxon>
        <taxon>Acidimicrobiales</taxon>
        <taxon>Ilumatobacteraceae</taxon>
        <taxon>Ilumatobacter</taxon>
    </lineage>
</organism>
<dbReference type="AlphaFoldDB" id="A0A4R7I034"/>
<feature type="transmembrane region" description="Helical" evidence="1">
    <location>
        <begin position="40"/>
        <end position="59"/>
    </location>
</feature>
<keyword evidence="3" id="KW-1185">Reference proteome</keyword>
<evidence type="ECO:0000256" key="1">
    <source>
        <dbReference type="SAM" id="Phobius"/>
    </source>
</evidence>
<keyword evidence="1" id="KW-1133">Transmembrane helix</keyword>